<proteinExistence type="predicted"/>
<comment type="caution">
    <text evidence="2">The sequence shown here is derived from an EMBL/GenBank/DDBJ whole genome shotgun (WGS) entry which is preliminary data.</text>
</comment>
<dbReference type="Proteomes" id="UP001500021">
    <property type="component" value="Unassembled WGS sequence"/>
</dbReference>
<evidence type="ECO:0000313" key="2">
    <source>
        <dbReference type="EMBL" id="GAA0811008.1"/>
    </source>
</evidence>
<name>A0ABN1L2Q9_9GAMM</name>
<sequence>MKRIILFCLLASSSAYSSEHDHEQFLLEAIKIGNKVQEQTKGKSLVEKLPIIESFAKEYTDSPVALDIIMQDLGVKYSFAGLHKKALVAKDSTAESETLALEDLTDYKAKGAESEILKRSQLHQIVMFNEAHDIAQHRVLTYRMLSGLWKQGYRYFAAESLNSSASSQINKGYVTNNIGYYTRESIYANLVLKAKEIGFEIISYDLHKASKLNTIDERETNSALTIKEKVFDKDPNAKIIIHVGYSHINEEEWLASKLKSITNLETLTIDQTTRIERSNTEFEHPTYTKAVNEVGLQEPFIFVKGNKTWSSDLKKWDISVFWPRTRYLNGRPKWASLNRKSYELASIDCNNLYPCMVDVFKFNHRDEVPFDRVIISSKDEPKSVFLSKGNNIVVTSDSNGKQIKKITVQN</sequence>
<feature type="chain" id="PRO_5045668211" description="Haem-binding uptake Tiki superfamily ChaN domain-containing protein" evidence="1">
    <location>
        <begin position="18"/>
        <end position="410"/>
    </location>
</feature>
<feature type="signal peptide" evidence="1">
    <location>
        <begin position="1"/>
        <end position="17"/>
    </location>
</feature>
<organism evidence="2 3">
    <name type="scientific">Colwellia asteriadis</name>
    <dbReference type="NCBI Taxonomy" id="517723"/>
    <lineage>
        <taxon>Bacteria</taxon>
        <taxon>Pseudomonadati</taxon>
        <taxon>Pseudomonadota</taxon>
        <taxon>Gammaproteobacteria</taxon>
        <taxon>Alteromonadales</taxon>
        <taxon>Colwelliaceae</taxon>
        <taxon>Colwellia</taxon>
    </lineage>
</organism>
<reference evidence="2 3" key="1">
    <citation type="journal article" date="2019" name="Int. J. Syst. Evol. Microbiol.">
        <title>The Global Catalogue of Microorganisms (GCM) 10K type strain sequencing project: providing services to taxonomists for standard genome sequencing and annotation.</title>
        <authorList>
            <consortium name="The Broad Institute Genomics Platform"/>
            <consortium name="The Broad Institute Genome Sequencing Center for Infectious Disease"/>
            <person name="Wu L."/>
            <person name="Ma J."/>
        </authorList>
    </citation>
    <scope>NUCLEOTIDE SEQUENCE [LARGE SCALE GENOMIC DNA]</scope>
    <source>
        <strain evidence="2 3">JCM 15608</strain>
    </source>
</reference>
<accession>A0ABN1L2Q9</accession>
<keyword evidence="1" id="KW-0732">Signal</keyword>
<gene>
    <name evidence="2" type="ORF">GCM10009111_02850</name>
</gene>
<protein>
    <recommendedName>
        <fullName evidence="4">Haem-binding uptake Tiki superfamily ChaN domain-containing protein</fullName>
    </recommendedName>
</protein>
<dbReference type="EMBL" id="BAAAFA010000001">
    <property type="protein sequence ID" value="GAA0811008.1"/>
    <property type="molecule type" value="Genomic_DNA"/>
</dbReference>
<evidence type="ECO:0008006" key="4">
    <source>
        <dbReference type="Google" id="ProtNLM"/>
    </source>
</evidence>
<evidence type="ECO:0000313" key="3">
    <source>
        <dbReference type="Proteomes" id="UP001500021"/>
    </source>
</evidence>
<keyword evidence="3" id="KW-1185">Reference proteome</keyword>
<dbReference type="RefSeq" id="WP_343814111.1">
    <property type="nucleotide sequence ID" value="NZ_BAAAFA010000001.1"/>
</dbReference>
<evidence type="ECO:0000256" key="1">
    <source>
        <dbReference type="SAM" id="SignalP"/>
    </source>
</evidence>